<comment type="caution">
    <text evidence="1">The sequence shown here is derived from an EMBL/GenBank/DDBJ whole genome shotgun (WGS) entry which is preliminary data.</text>
</comment>
<accession>A0A8J3HUL7</accession>
<name>A0A8J3HUL7_9CHLR</name>
<dbReference type="EMBL" id="BNJF01000001">
    <property type="protein sequence ID" value="GHO44327.1"/>
    <property type="molecule type" value="Genomic_DNA"/>
</dbReference>
<proteinExistence type="predicted"/>
<dbReference type="Proteomes" id="UP000612362">
    <property type="component" value="Unassembled WGS sequence"/>
</dbReference>
<reference evidence="1" key="1">
    <citation type="submission" date="2020-10" db="EMBL/GenBank/DDBJ databases">
        <title>Taxonomic study of unclassified bacteria belonging to the class Ktedonobacteria.</title>
        <authorList>
            <person name="Yabe S."/>
            <person name="Wang C.M."/>
            <person name="Zheng Y."/>
            <person name="Sakai Y."/>
            <person name="Cavaletti L."/>
            <person name="Monciardini P."/>
            <person name="Donadio S."/>
        </authorList>
    </citation>
    <scope>NUCLEOTIDE SEQUENCE</scope>
    <source>
        <strain evidence="1">SOSP1-1</strain>
    </source>
</reference>
<dbReference type="AlphaFoldDB" id="A0A8J3HUL7"/>
<gene>
    <name evidence="1" type="ORF">KSX_24900</name>
</gene>
<evidence type="ECO:0000313" key="2">
    <source>
        <dbReference type="Proteomes" id="UP000612362"/>
    </source>
</evidence>
<sequence>MPYFILVIGHPWLSPITTMRLLHFRLRNRIKVLLSLALDERFYSKVRQQKYGQFD</sequence>
<protein>
    <submittedName>
        <fullName evidence="1">Uncharacterized protein</fullName>
    </submittedName>
</protein>
<evidence type="ECO:0000313" key="1">
    <source>
        <dbReference type="EMBL" id="GHO44327.1"/>
    </source>
</evidence>
<organism evidence="1 2">
    <name type="scientific">Ktedonospora formicarum</name>
    <dbReference type="NCBI Taxonomy" id="2778364"/>
    <lineage>
        <taxon>Bacteria</taxon>
        <taxon>Bacillati</taxon>
        <taxon>Chloroflexota</taxon>
        <taxon>Ktedonobacteria</taxon>
        <taxon>Ktedonobacterales</taxon>
        <taxon>Ktedonobacteraceae</taxon>
        <taxon>Ktedonospora</taxon>
    </lineage>
</organism>
<keyword evidence="2" id="KW-1185">Reference proteome</keyword>